<sequence>MSMSTLPVHPATGFQALGFGKRGPIWPVVGASEDPPNPEDPTPEPDPDPDEPLGDAGKKALKSERDARAASDAKVEDLQKQLDTANQKLAAAKSDGQPEWQQKLDELQGKLDAEIEARTTAEKDKAAAQRVSYGIDKGLPKALATKLVGTTDEELDAEIEELLPLLGTPGPQPNPQQGNPSKGNGGSIASGRAQYEESKKK</sequence>
<proteinExistence type="predicted"/>
<feature type="compositionally biased region" description="Acidic residues" evidence="1">
    <location>
        <begin position="41"/>
        <end position="53"/>
    </location>
</feature>
<evidence type="ECO:0008006" key="4">
    <source>
        <dbReference type="Google" id="ProtNLM"/>
    </source>
</evidence>
<feature type="compositionally biased region" description="Low complexity" evidence="1">
    <location>
        <begin position="162"/>
        <end position="182"/>
    </location>
</feature>
<evidence type="ECO:0000313" key="2">
    <source>
        <dbReference type="EMBL" id="TDH25338.1"/>
    </source>
</evidence>
<dbReference type="Proteomes" id="UP000295627">
    <property type="component" value="Unassembled WGS sequence"/>
</dbReference>
<dbReference type="EMBL" id="RXLR01000006">
    <property type="protein sequence ID" value="TDH25338.1"/>
    <property type="molecule type" value="Genomic_DNA"/>
</dbReference>
<accession>A0A4R5PGC5</accession>
<dbReference type="RefSeq" id="WP_078336054.1">
    <property type="nucleotide sequence ID" value="NZ_MAFQ01000015.1"/>
</dbReference>
<evidence type="ECO:0000313" key="3">
    <source>
        <dbReference type="Proteomes" id="UP000295627"/>
    </source>
</evidence>
<protein>
    <recommendedName>
        <fullName evidence="4">Scaffolding protein</fullName>
    </recommendedName>
</protein>
<feature type="region of interest" description="Disordered" evidence="1">
    <location>
        <begin position="1"/>
        <end position="76"/>
    </location>
</feature>
<evidence type="ECO:0000256" key="1">
    <source>
        <dbReference type="SAM" id="MobiDB-lite"/>
    </source>
</evidence>
<comment type="caution">
    <text evidence="2">The sequence shown here is derived from an EMBL/GenBank/DDBJ whole genome shotgun (WGS) entry which is preliminary data.</text>
</comment>
<gene>
    <name evidence="2" type="ORF">EJ571_01635</name>
</gene>
<organism evidence="2 3">
    <name type="scientific">Mycobacteroides franklinii</name>
    <dbReference type="NCBI Taxonomy" id="948102"/>
    <lineage>
        <taxon>Bacteria</taxon>
        <taxon>Bacillati</taxon>
        <taxon>Actinomycetota</taxon>
        <taxon>Actinomycetes</taxon>
        <taxon>Mycobacteriales</taxon>
        <taxon>Mycobacteriaceae</taxon>
        <taxon>Mycobacteroides</taxon>
    </lineage>
</organism>
<feature type="region of interest" description="Disordered" evidence="1">
    <location>
        <begin position="162"/>
        <end position="201"/>
    </location>
</feature>
<dbReference type="AlphaFoldDB" id="A0A4R5PGC5"/>
<name>A0A4R5PGC5_9MYCO</name>
<reference evidence="2 3" key="1">
    <citation type="journal article" date="2019" name="Sci. Rep.">
        <title>Extended insight into the Mycobacterium chelonae-abscessus complex through whole genome sequencing of Mycobacterium salmoniphilum outbreak and Mycobacterium salmoniphilum-like strains.</title>
        <authorList>
            <person name="Behra P.R.K."/>
            <person name="Das S."/>
            <person name="Pettersson B.M.F."/>
            <person name="Shirreff L."/>
            <person name="DuCote T."/>
            <person name="Jacobsson K.G."/>
            <person name="Ennis D.G."/>
            <person name="Kirsebom L.A."/>
        </authorList>
    </citation>
    <scope>NUCLEOTIDE SEQUENCE [LARGE SCALE GENOMIC DNA]</scope>
    <source>
        <strain evidence="2 3">DSM 45524</strain>
    </source>
</reference>
<feature type="compositionally biased region" description="Basic and acidic residues" evidence="1">
    <location>
        <begin position="56"/>
        <end position="76"/>
    </location>
</feature>